<keyword evidence="2" id="KW-1185">Reference proteome</keyword>
<sequence>MTLLSSIFAVSLLATPTDVEVFRVTNYYPQQLELQSSEYAQQARILVKYEVGRDVREAKQRVLEQAQQQPN</sequence>
<dbReference type="Proteomes" id="UP000619743">
    <property type="component" value="Unassembled WGS sequence"/>
</dbReference>
<reference evidence="2" key="1">
    <citation type="journal article" date="2019" name="Int. J. Syst. Evol. Microbiol.">
        <title>The Global Catalogue of Microorganisms (GCM) 10K type strain sequencing project: providing services to taxonomists for standard genome sequencing and annotation.</title>
        <authorList>
            <consortium name="The Broad Institute Genomics Platform"/>
            <consortium name="The Broad Institute Genome Sequencing Center for Infectious Disease"/>
            <person name="Wu L."/>
            <person name="Ma J."/>
        </authorList>
    </citation>
    <scope>NUCLEOTIDE SEQUENCE [LARGE SCALE GENOMIC DNA]</scope>
    <source>
        <strain evidence="2">CGMCC 1.10130</strain>
    </source>
</reference>
<proteinExistence type="predicted"/>
<evidence type="ECO:0000313" key="2">
    <source>
        <dbReference type="Proteomes" id="UP000619743"/>
    </source>
</evidence>
<protein>
    <submittedName>
        <fullName evidence="1">Uncharacterized protein</fullName>
    </submittedName>
</protein>
<evidence type="ECO:0000313" key="1">
    <source>
        <dbReference type="EMBL" id="GGA65806.1"/>
    </source>
</evidence>
<accession>A0A8J2U299</accession>
<name>A0A8J2U299_9GAMM</name>
<comment type="caution">
    <text evidence="1">The sequence shown here is derived from an EMBL/GenBank/DDBJ whole genome shotgun (WGS) entry which is preliminary data.</text>
</comment>
<gene>
    <name evidence="1" type="ORF">GCM10011369_04150</name>
</gene>
<dbReference type="AlphaFoldDB" id="A0A8J2U299"/>
<dbReference type="EMBL" id="BMDX01000002">
    <property type="protein sequence ID" value="GGA65806.1"/>
    <property type="molecule type" value="Genomic_DNA"/>
</dbReference>
<organism evidence="1 2">
    <name type="scientific">Neiella marina</name>
    <dbReference type="NCBI Taxonomy" id="508461"/>
    <lineage>
        <taxon>Bacteria</taxon>
        <taxon>Pseudomonadati</taxon>
        <taxon>Pseudomonadota</taxon>
        <taxon>Gammaproteobacteria</taxon>
        <taxon>Alteromonadales</taxon>
        <taxon>Echinimonadaceae</taxon>
        <taxon>Neiella</taxon>
    </lineage>
</organism>
<dbReference type="RefSeq" id="WP_087504594.1">
    <property type="nucleotide sequence ID" value="NZ_BMDX01000002.1"/>
</dbReference>